<comment type="caution">
    <text evidence="8">The sequence shown here is derived from an EMBL/GenBank/DDBJ whole genome shotgun (WGS) entry which is preliminary data.</text>
</comment>
<comment type="subcellular location">
    <subcellularLocation>
        <location evidence="1">Cytoplasm</location>
    </subcellularLocation>
</comment>
<dbReference type="FunFam" id="1.25.40.180:FF:000009">
    <property type="entry name" value="programmed cell death protein 4"/>
    <property type="match status" value="1"/>
</dbReference>
<dbReference type="InterPro" id="IPR016024">
    <property type="entry name" value="ARM-type_fold"/>
</dbReference>
<accession>A0A6A6KQ31</accession>
<evidence type="ECO:0000256" key="6">
    <source>
        <dbReference type="ARBA" id="ARBA00023242"/>
    </source>
</evidence>
<dbReference type="GO" id="GO:0006417">
    <property type="term" value="P:regulation of translation"/>
    <property type="evidence" value="ECO:0007669"/>
    <property type="project" value="UniProtKB-KW"/>
</dbReference>
<dbReference type="AlphaFoldDB" id="A0A6A6KQ31"/>
<evidence type="ECO:0000256" key="3">
    <source>
        <dbReference type="ARBA" id="ARBA00022490"/>
    </source>
</evidence>
<organism evidence="8 9">
    <name type="scientific">Hevea brasiliensis</name>
    <name type="common">Para rubber tree</name>
    <name type="synonym">Siphonia brasiliensis</name>
    <dbReference type="NCBI Taxonomy" id="3981"/>
    <lineage>
        <taxon>Eukaryota</taxon>
        <taxon>Viridiplantae</taxon>
        <taxon>Streptophyta</taxon>
        <taxon>Embryophyta</taxon>
        <taxon>Tracheophyta</taxon>
        <taxon>Spermatophyta</taxon>
        <taxon>Magnoliopsida</taxon>
        <taxon>eudicotyledons</taxon>
        <taxon>Gunneridae</taxon>
        <taxon>Pentapetalae</taxon>
        <taxon>rosids</taxon>
        <taxon>fabids</taxon>
        <taxon>Malpighiales</taxon>
        <taxon>Euphorbiaceae</taxon>
        <taxon>Crotonoideae</taxon>
        <taxon>Micrandreae</taxon>
        <taxon>Hevea</taxon>
    </lineage>
</organism>
<reference evidence="8 9" key="1">
    <citation type="journal article" date="2020" name="Mol. Plant">
        <title>The Chromosome-Based Rubber Tree Genome Provides New Insights into Spurge Genome Evolution and Rubber Biosynthesis.</title>
        <authorList>
            <person name="Liu J."/>
            <person name="Shi C."/>
            <person name="Shi C.C."/>
            <person name="Li W."/>
            <person name="Zhang Q.J."/>
            <person name="Zhang Y."/>
            <person name="Li K."/>
            <person name="Lu H.F."/>
            <person name="Shi C."/>
            <person name="Zhu S.T."/>
            <person name="Xiao Z.Y."/>
            <person name="Nan H."/>
            <person name="Yue Y."/>
            <person name="Zhu X.G."/>
            <person name="Wu Y."/>
            <person name="Hong X.N."/>
            <person name="Fan G.Y."/>
            <person name="Tong Y."/>
            <person name="Zhang D."/>
            <person name="Mao C.L."/>
            <person name="Liu Y.L."/>
            <person name="Hao S.J."/>
            <person name="Liu W.Q."/>
            <person name="Lv M.Q."/>
            <person name="Zhang H.B."/>
            <person name="Liu Y."/>
            <person name="Hu-Tang G.R."/>
            <person name="Wang J.P."/>
            <person name="Wang J.H."/>
            <person name="Sun Y.H."/>
            <person name="Ni S.B."/>
            <person name="Chen W.B."/>
            <person name="Zhang X.C."/>
            <person name="Jiao Y.N."/>
            <person name="Eichler E.E."/>
            <person name="Li G.H."/>
            <person name="Liu X."/>
            <person name="Gao L.Z."/>
        </authorList>
    </citation>
    <scope>NUCLEOTIDE SEQUENCE [LARGE SCALE GENOMIC DNA]</scope>
    <source>
        <strain evidence="9">cv. GT1</strain>
        <tissue evidence="8">Leaf</tissue>
    </source>
</reference>
<name>A0A6A6KQ31_HEVBR</name>
<dbReference type="InterPro" id="IPR039778">
    <property type="entry name" value="PDCD4"/>
</dbReference>
<dbReference type="PANTHER" id="PTHR12626:SF2">
    <property type="entry name" value="MA3 DOMAIN-CONTAINING TRANSLATION REGULATORY FACTOR 2"/>
    <property type="match status" value="1"/>
</dbReference>
<comment type="similarity">
    <text evidence="2">Belongs to the PDCD4 family.</text>
</comment>
<gene>
    <name evidence="8" type="ORF">GH714_019467</name>
</gene>
<keyword evidence="5" id="KW-0810">Translation regulation</keyword>
<dbReference type="Proteomes" id="UP000467840">
    <property type="component" value="Chromosome 2"/>
</dbReference>
<sequence length="198" mass="22263">MEDFPRAMSLRFEDGEGTWGGLLDTEYNYSVDPSDPKYDCNEECDHGTGRKLTVDFEEYKKKTTIIVEEYFATDDIVSTADELSELGMPGYNYYFVKKLISMAMDRHDKEKEMAAVLLSALYADIIDPSQVHKGFSKLVESSDDLIVDIPDTVDILALFIARAVVDDILPPAFLKKQMASLPAESKGVDVLKELKRAI</sequence>
<dbReference type="SMART" id="SM00544">
    <property type="entry name" value="MA3"/>
    <property type="match status" value="1"/>
</dbReference>
<keyword evidence="6" id="KW-0539">Nucleus</keyword>
<dbReference type="Gene3D" id="1.25.40.180">
    <property type="match status" value="1"/>
</dbReference>
<dbReference type="InterPro" id="IPR003891">
    <property type="entry name" value="Initiation_fac_eIF4g_MI"/>
</dbReference>
<evidence type="ECO:0000313" key="8">
    <source>
        <dbReference type="EMBL" id="KAF2291061.1"/>
    </source>
</evidence>
<dbReference type="Pfam" id="PF02847">
    <property type="entry name" value="MA3"/>
    <property type="match status" value="1"/>
</dbReference>
<feature type="domain" description="MI" evidence="7">
    <location>
        <begin position="58"/>
        <end position="179"/>
    </location>
</feature>
<evidence type="ECO:0000313" key="9">
    <source>
        <dbReference type="Proteomes" id="UP000467840"/>
    </source>
</evidence>
<evidence type="ECO:0000256" key="5">
    <source>
        <dbReference type="ARBA" id="ARBA00022845"/>
    </source>
</evidence>
<dbReference type="PANTHER" id="PTHR12626">
    <property type="entry name" value="PROGRAMMED CELL DEATH 4"/>
    <property type="match status" value="1"/>
</dbReference>
<protein>
    <recommendedName>
        <fullName evidence="7">MI domain-containing protein</fullName>
    </recommendedName>
</protein>
<keyword evidence="3" id="KW-0963">Cytoplasm</keyword>
<keyword evidence="4" id="KW-0677">Repeat</keyword>
<evidence type="ECO:0000256" key="2">
    <source>
        <dbReference type="ARBA" id="ARBA00005497"/>
    </source>
</evidence>
<dbReference type="EMBL" id="JAAGAX010000015">
    <property type="protein sequence ID" value="KAF2291061.1"/>
    <property type="molecule type" value="Genomic_DNA"/>
</dbReference>
<dbReference type="PROSITE" id="PS51366">
    <property type="entry name" value="MI"/>
    <property type="match status" value="1"/>
</dbReference>
<evidence type="ECO:0000256" key="1">
    <source>
        <dbReference type="ARBA" id="ARBA00004496"/>
    </source>
</evidence>
<proteinExistence type="inferred from homology"/>
<evidence type="ECO:0000259" key="7">
    <source>
        <dbReference type="PROSITE" id="PS51366"/>
    </source>
</evidence>
<dbReference type="SUPFAM" id="SSF48371">
    <property type="entry name" value="ARM repeat"/>
    <property type="match status" value="1"/>
</dbReference>
<evidence type="ECO:0000256" key="4">
    <source>
        <dbReference type="ARBA" id="ARBA00022737"/>
    </source>
</evidence>
<dbReference type="GO" id="GO:0045892">
    <property type="term" value="P:negative regulation of DNA-templated transcription"/>
    <property type="evidence" value="ECO:0007669"/>
    <property type="project" value="InterPro"/>
</dbReference>
<keyword evidence="9" id="KW-1185">Reference proteome</keyword>
<dbReference type="GO" id="GO:0005737">
    <property type="term" value="C:cytoplasm"/>
    <property type="evidence" value="ECO:0007669"/>
    <property type="project" value="UniProtKB-SubCell"/>
</dbReference>